<comment type="caution">
    <text evidence="1">The sequence shown here is derived from an EMBL/GenBank/DDBJ whole genome shotgun (WGS) entry which is preliminary data.</text>
</comment>
<dbReference type="AlphaFoldDB" id="A0A0G0K4R4"/>
<proteinExistence type="predicted"/>
<dbReference type="Gene3D" id="3.40.50.720">
    <property type="entry name" value="NAD(P)-binding Rossmann-like Domain"/>
    <property type="match status" value="1"/>
</dbReference>
<sequence>LVNINFSGAKVVICSAEGDQDLNSLKACIKAGVHSIDLGSDIPMTRWQLALNKTLKKIGIAETGISSRTNTLPEKCVELKDKNPTFYCAVPNQLPAGNYPDVWYKGLVSTEDFIEKIDLSNDIFYGVADLTDLSGQKIDVIDPMLSPDESHLIFRNKIDGYLWLLRIGE</sequence>
<organism evidence="1 2">
    <name type="scientific">Candidatus Woesebacteria bacterium GW2011_GWB1_38_5b</name>
    <dbReference type="NCBI Taxonomy" id="1618569"/>
    <lineage>
        <taxon>Bacteria</taxon>
        <taxon>Candidatus Woeseibacteriota</taxon>
    </lineage>
</organism>
<gene>
    <name evidence="1" type="ORF">US96_C0052G0001</name>
</gene>
<evidence type="ECO:0000313" key="2">
    <source>
        <dbReference type="Proteomes" id="UP000034181"/>
    </source>
</evidence>
<accession>A0A0G0K4R4</accession>
<dbReference type="EMBL" id="LBUZ01000052">
    <property type="protein sequence ID" value="KKQ73792.1"/>
    <property type="molecule type" value="Genomic_DNA"/>
</dbReference>
<evidence type="ECO:0000313" key="1">
    <source>
        <dbReference type="EMBL" id="KKQ73792.1"/>
    </source>
</evidence>
<name>A0A0G0K4R4_9BACT</name>
<protein>
    <submittedName>
        <fullName evidence="1">Uncharacterized protein</fullName>
    </submittedName>
</protein>
<reference evidence="1 2" key="1">
    <citation type="journal article" date="2015" name="Nature">
        <title>rRNA introns, odd ribosomes, and small enigmatic genomes across a large radiation of phyla.</title>
        <authorList>
            <person name="Brown C.T."/>
            <person name="Hug L.A."/>
            <person name="Thomas B.C."/>
            <person name="Sharon I."/>
            <person name="Castelle C.J."/>
            <person name="Singh A."/>
            <person name="Wilkins M.J."/>
            <person name="Williams K.H."/>
            <person name="Banfield J.F."/>
        </authorList>
    </citation>
    <scope>NUCLEOTIDE SEQUENCE [LARGE SCALE GENOMIC DNA]</scope>
</reference>
<dbReference type="Proteomes" id="UP000034181">
    <property type="component" value="Unassembled WGS sequence"/>
</dbReference>
<feature type="non-terminal residue" evidence="1">
    <location>
        <position position="1"/>
    </location>
</feature>